<dbReference type="InterPro" id="IPR024363">
    <property type="entry name" value="DUF3853"/>
</dbReference>
<comment type="caution">
    <text evidence="1">The sequence shown here is derived from an EMBL/GenBank/DDBJ whole genome shotgun (WGS) entry which is preliminary data.</text>
</comment>
<proteinExistence type="predicted"/>
<accession>A0A841N9M3</accession>
<dbReference type="RefSeq" id="WP_184159527.1">
    <property type="nucleotide sequence ID" value="NZ_JACHLC010000001.1"/>
</dbReference>
<organism evidence="1 2">
    <name type="scientific">Chryseobacterium shigense</name>
    <dbReference type="NCBI Taxonomy" id="297244"/>
    <lineage>
        <taxon>Bacteria</taxon>
        <taxon>Pseudomonadati</taxon>
        <taxon>Bacteroidota</taxon>
        <taxon>Flavobacteriia</taxon>
        <taxon>Flavobacteriales</taxon>
        <taxon>Weeksellaceae</taxon>
        <taxon>Chryseobacterium group</taxon>
        <taxon>Chryseobacterium</taxon>
    </lineage>
</organism>
<name>A0A841N9M3_9FLAO</name>
<protein>
    <recommendedName>
        <fullName evidence="3">DUF3853 family protein</fullName>
    </recommendedName>
</protein>
<dbReference type="Proteomes" id="UP000589738">
    <property type="component" value="Unassembled WGS sequence"/>
</dbReference>
<dbReference type="AlphaFoldDB" id="A0A841N9M3"/>
<gene>
    <name evidence="1" type="ORF">HNP36_001143</name>
</gene>
<reference evidence="1 2" key="1">
    <citation type="submission" date="2020-08" db="EMBL/GenBank/DDBJ databases">
        <title>Functional genomics of gut bacteria from endangered species of beetles.</title>
        <authorList>
            <person name="Carlos-Shanley C."/>
        </authorList>
    </citation>
    <scope>NUCLEOTIDE SEQUENCE [LARGE SCALE GENOMIC DNA]</scope>
    <source>
        <strain evidence="1 2">S00136</strain>
    </source>
</reference>
<dbReference type="Pfam" id="PF12964">
    <property type="entry name" value="DUF3853"/>
    <property type="match status" value="1"/>
</dbReference>
<keyword evidence="2" id="KW-1185">Reference proteome</keyword>
<evidence type="ECO:0000313" key="2">
    <source>
        <dbReference type="Proteomes" id="UP000589738"/>
    </source>
</evidence>
<evidence type="ECO:0000313" key="1">
    <source>
        <dbReference type="EMBL" id="MBB6370090.1"/>
    </source>
</evidence>
<dbReference type="EMBL" id="JACHLC010000001">
    <property type="protein sequence ID" value="MBB6370090.1"/>
    <property type="molecule type" value="Genomic_DNA"/>
</dbReference>
<sequence length="84" mass="9406">MNIDPKKPLLQLTVEEFLDLQKNNVPEKKYEYGLKGLAKTLGCSRSKAAEIKSSGILDDAIIQNGHLIIIDKDKAMELMALHKK</sequence>
<evidence type="ECO:0008006" key="3">
    <source>
        <dbReference type="Google" id="ProtNLM"/>
    </source>
</evidence>